<keyword evidence="2 6" id="KW-0238">DNA-binding</keyword>
<keyword evidence="7" id="KW-1185">Reference proteome</keyword>
<keyword evidence="1" id="KW-0805">Transcription regulation</keyword>
<accession>A0A1H7BZM5</accession>
<dbReference type="InterPro" id="IPR011006">
    <property type="entry name" value="CheY-like_superfamily"/>
</dbReference>
<name>A0A1H7BZM5_9FIRM</name>
<evidence type="ECO:0000259" key="5">
    <source>
        <dbReference type="PROSITE" id="PS50110"/>
    </source>
</evidence>
<dbReference type="InterPro" id="IPR039420">
    <property type="entry name" value="WalR-like"/>
</dbReference>
<organism evidence="6 7">
    <name type="scientific">Propionispira arboris</name>
    <dbReference type="NCBI Taxonomy" id="84035"/>
    <lineage>
        <taxon>Bacteria</taxon>
        <taxon>Bacillati</taxon>
        <taxon>Bacillota</taxon>
        <taxon>Negativicutes</taxon>
        <taxon>Selenomonadales</taxon>
        <taxon>Selenomonadaceae</taxon>
        <taxon>Propionispira</taxon>
    </lineage>
</organism>
<reference evidence="6 7" key="1">
    <citation type="submission" date="2016-10" db="EMBL/GenBank/DDBJ databases">
        <authorList>
            <person name="de Groot N.N."/>
        </authorList>
    </citation>
    <scope>NUCLEOTIDE SEQUENCE [LARGE SCALE GENOMIC DNA]</scope>
    <source>
        <strain evidence="6 7">DSM 2179</strain>
    </source>
</reference>
<protein>
    <submittedName>
        <fullName evidence="6">DNA-binding response regulator, NarL/FixJ family, contains REC and HTH domains</fullName>
    </submittedName>
</protein>
<dbReference type="PANTHER" id="PTHR43214:SF41">
    <property type="entry name" value="NITRATE_NITRITE RESPONSE REGULATOR PROTEIN NARP"/>
    <property type="match status" value="1"/>
</dbReference>
<evidence type="ECO:0000256" key="3">
    <source>
        <dbReference type="ARBA" id="ARBA00023163"/>
    </source>
</evidence>
<dbReference type="EMBL" id="FNZK01000018">
    <property type="protein sequence ID" value="SEJ81797.1"/>
    <property type="molecule type" value="Genomic_DNA"/>
</dbReference>
<feature type="domain" description="Response regulatory" evidence="5">
    <location>
        <begin position="6"/>
        <end position="122"/>
    </location>
</feature>
<keyword evidence="3" id="KW-0804">Transcription</keyword>
<evidence type="ECO:0000256" key="2">
    <source>
        <dbReference type="ARBA" id="ARBA00023125"/>
    </source>
</evidence>
<dbReference type="InterPro" id="IPR001789">
    <property type="entry name" value="Sig_transdc_resp-reg_receiver"/>
</dbReference>
<evidence type="ECO:0000256" key="1">
    <source>
        <dbReference type="ARBA" id="ARBA00023015"/>
    </source>
</evidence>
<dbReference type="SUPFAM" id="SSF52172">
    <property type="entry name" value="CheY-like"/>
    <property type="match status" value="1"/>
</dbReference>
<dbReference type="PANTHER" id="PTHR43214">
    <property type="entry name" value="TWO-COMPONENT RESPONSE REGULATOR"/>
    <property type="match status" value="1"/>
</dbReference>
<dbReference type="CDD" id="cd17535">
    <property type="entry name" value="REC_NarL-like"/>
    <property type="match status" value="1"/>
</dbReference>
<dbReference type="Gene3D" id="3.40.50.2300">
    <property type="match status" value="1"/>
</dbReference>
<evidence type="ECO:0000256" key="4">
    <source>
        <dbReference type="PROSITE-ProRule" id="PRU00169"/>
    </source>
</evidence>
<dbReference type="Pfam" id="PF00072">
    <property type="entry name" value="Response_reg"/>
    <property type="match status" value="1"/>
</dbReference>
<dbReference type="GO" id="GO:0000160">
    <property type="term" value="P:phosphorelay signal transduction system"/>
    <property type="evidence" value="ECO:0007669"/>
    <property type="project" value="InterPro"/>
</dbReference>
<proteinExistence type="predicted"/>
<dbReference type="InterPro" id="IPR058245">
    <property type="entry name" value="NreC/VraR/RcsB-like_REC"/>
</dbReference>
<sequence length="154" mass="17269">MLKKLRIILADDHAVLRTGLKLLLDNEADFTVVGEAANGQEVLAILEHTEADVLILDLSMPVMSGLECLKEIKKLQLPIKVLVLTMYQDDHYIKEAMQLGAGGYLAKNSIDTELFEALRTVARGARYLSEQDTQILLDKLFNNPVDLLDEQPFF</sequence>
<evidence type="ECO:0000313" key="6">
    <source>
        <dbReference type="EMBL" id="SEJ81797.1"/>
    </source>
</evidence>
<dbReference type="Proteomes" id="UP000199662">
    <property type="component" value="Unassembled WGS sequence"/>
</dbReference>
<feature type="modified residue" description="4-aspartylphosphate" evidence="4">
    <location>
        <position position="57"/>
    </location>
</feature>
<dbReference type="AlphaFoldDB" id="A0A1H7BZM5"/>
<gene>
    <name evidence="6" type="ORF">SAMN05660742_11833</name>
</gene>
<dbReference type="GO" id="GO:0003677">
    <property type="term" value="F:DNA binding"/>
    <property type="evidence" value="ECO:0007669"/>
    <property type="project" value="UniProtKB-KW"/>
</dbReference>
<dbReference type="STRING" id="84035.SAMN05660742_11833"/>
<dbReference type="SMART" id="SM00448">
    <property type="entry name" value="REC"/>
    <property type="match status" value="1"/>
</dbReference>
<evidence type="ECO:0000313" key="7">
    <source>
        <dbReference type="Proteomes" id="UP000199662"/>
    </source>
</evidence>
<dbReference type="PROSITE" id="PS50110">
    <property type="entry name" value="RESPONSE_REGULATORY"/>
    <property type="match status" value="1"/>
</dbReference>
<keyword evidence="4" id="KW-0597">Phosphoprotein</keyword>